<evidence type="ECO:0000313" key="1">
    <source>
        <dbReference type="EMBL" id="KAL1513750.1"/>
    </source>
</evidence>
<evidence type="ECO:0000313" key="2">
    <source>
        <dbReference type="Proteomes" id="UP001566132"/>
    </source>
</evidence>
<reference evidence="1 2" key="1">
    <citation type="submission" date="2024-05" db="EMBL/GenBank/DDBJ databases">
        <title>Genetic variation in Jamaican populations of the coffee berry borer (Hypothenemus hampei).</title>
        <authorList>
            <person name="Errbii M."/>
            <person name="Myrie A."/>
        </authorList>
    </citation>
    <scope>NUCLEOTIDE SEQUENCE [LARGE SCALE GENOMIC DNA]</scope>
    <source>
        <strain evidence="1">JA-Hopewell-2020-01-JO</strain>
        <tissue evidence="1">Whole body</tissue>
    </source>
</reference>
<accession>A0ABD1F829</accession>
<dbReference type="Proteomes" id="UP001566132">
    <property type="component" value="Unassembled WGS sequence"/>
</dbReference>
<name>A0ABD1F829_HYPHA</name>
<comment type="caution">
    <text evidence="1">The sequence shown here is derived from an EMBL/GenBank/DDBJ whole genome shotgun (WGS) entry which is preliminary data.</text>
</comment>
<organism evidence="1 2">
    <name type="scientific">Hypothenemus hampei</name>
    <name type="common">Coffee berry borer</name>
    <dbReference type="NCBI Taxonomy" id="57062"/>
    <lineage>
        <taxon>Eukaryota</taxon>
        <taxon>Metazoa</taxon>
        <taxon>Ecdysozoa</taxon>
        <taxon>Arthropoda</taxon>
        <taxon>Hexapoda</taxon>
        <taxon>Insecta</taxon>
        <taxon>Pterygota</taxon>
        <taxon>Neoptera</taxon>
        <taxon>Endopterygota</taxon>
        <taxon>Coleoptera</taxon>
        <taxon>Polyphaga</taxon>
        <taxon>Cucujiformia</taxon>
        <taxon>Curculionidae</taxon>
        <taxon>Scolytinae</taxon>
        <taxon>Hypothenemus</taxon>
    </lineage>
</organism>
<protein>
    <submittedName>
        <fullName evidence="1">Uncharacterized protein</fullName>
    </submittedName>
</protein>
<sequence length="200" mass="23375">MSLVPYSDSESDVEDDIPLPILFDRKRDNIERSIEMIEGEEIGNETKTFRRRKCNAGNWKSVIPKRAHDFGVEVRSVRNKIVPARQVRTLKDYSQCKCECKKFVKIGNCKLQVCRQFYIGTLSISEKKVFNAHIKKEVIFNISTGSLQRKHRKRFVPEIDIDFVKAHINSFPFDKHQKHIEEKIYVKAGIATKEIMPNMF</sequence>
<gene>
    <name evidence="1" type="ORF">ABEB36_003120</name>
</gene>
<keyword evidence="2" id="KW-1185">Reference proteome</keyword>
<dbReference type="AlphaFoldDB" id="A0ABD1F829"/>
<dbReference type="EMBL" id="JBDJPC010000002">
    <property type="protein sequence ID" value="KAL1513750.1"/>
    <property type="molecule type" value="Genomic_DNA"/>
</dbReference>
<proteinExistence type="predicted"/>